<feature type="region of interest" description="Disordered" evidence="1">
    <location>
        <begin position="97"/>
        <end position="116"/>
    </location>
</feature>
<dbReference type="STRING" id="3068.D8TJC3"/>
<sequence>MSVRGKEFPSFVQDAGNGYKLRLLLLLVASEYIAALQEFMTWSFPDTWAALKAQVAEHARQFIRFPATVPQPHPLHDPSAFRIWAAFTHCYFHGLRGASDSSSSSSSTTANISNAEERREATRWLHRLVGERSWQLEGPVYCAAARWVQGTLDRLEPLFPGVKTTSAGDWATGGQRDGLRPLAMRGEKNTQGRYVPVYPFHMSGTWNGNRLKFTLRSQQAPRSVTGCCGVPGNFGQTNNCALGFLVLADVCMAFTAAMEKAAKPGYCLNGREELQKTIIQDFYNSVLSSDTGNIKPDYLSYGFPSYLAACALGWKLALEQVPLWGNAAAESAAAAATMAAAGGPSAVAAGAQPPMLQLPRELPPPSQQWQLQLPSTPSPVPQISQRPQQQPQQQQAQLHAVMQQAHDQQQQAQPPPQQQQQQQQPQHLDQEVQQGLQGYLTAAQQPHQNHRHCQQPPQHLYVHPWPSAAVAEADATRTTSCPAAPGLQLQVPSLPSGGSATSLNALSGGSSGPPSVSPFVAMQQQQQLLGPAVFQRTSPPPCAAQGGFHSPPGDPRGVTQHAVLSGHQTPQALFAVTDAVPHHHHHHHHPLPHSPLVLQPPFPRSMHSPPSPVGPHPAAPGGGGDGDGAAAADGIPADTGVTSGLSNMSLDGSLLTFGDATLRLIGDEVGAHAPGGLAYLDPGAGPIAGDGGCFIGGAADAGAELMPGAMDPPPGPLLANGVLQHLHSAPPEAFPKQLIPTRTVTTLLQVPQLQAVQHDQMQLPMQPAAVAAPAEQGSMPSTAAAAAAAAAAPAPAAGSGNGKAAEAEASAVLCLQAVAAALRQLLDSQAHSAAPAPARVVRLHREVTTALENYHNHPKQHHHNHNQLHGQHQFQQIQEQHQAPVAATTAAFGGGRKLPGSGHAASSRLPLPVPAPGPGPFGGATPFIRPIPELPPAGPFGGTGGGALTIPGLAAGPLGSAPAGAAPAPTPVQLVPPSPSAADARSAPGREHKVPALGSGPCVTGATGGVESHTAAETSAQMGCSNVFHTGGGTLIAMKQETLTAAAVGPLGTTTGQMPALAGVPADGCVHVDAAGGGAGVGWRTPSGSFGLPPLLEPAEVLEGDNSLLELASGLAGGGGGASGMSWSRGGGASLADLLVSPTGSGRGAVDRGDGGDLDSGVAGEVVGGSAGAGSADAGSADADVGGRGTTGGC</sequence>
<dbReference type="KEGG" id="vcn:VOLCADRAFT_115993"/>
<dbReference type="Proteomes" id="UP000001058">
    <property type="component" value="Unassembled WGS sequence"/>
</dbReference>
<keyword evidence="3" id="KW-1185">Reference proteome</keyword>
<protein>
    <submittedName>
        <fullName evidence="2">Uncharacterized protein</fullName>
    </submittedName>
</protein>
<dbReference type="GeneID" id="9624547"/>
<accession>D8TJC3</accession>
<evidence type="ECO:0000313" key="2">
    <source>
        <dbReference type="EMBL" id="EFJ52517.1"/>
    </source>
</evidence>
<organism evidence="3">
    <name type="scientific">Volvox carteri f. nagariensis</name>
    <dbReference type="NCBI Taxonomy" id="3068"/>
    <lineage>
        <taxon>Eukaryota</taxon>
        <taxon>Viridiplantae</taxon>
        <taxon>Chlorophyta</taxon>
        <taxon>core chlorophytes</taxon>
        <taxon>Chlorophyceae</taxon>
        <taxon>CS clade</taxon>
        <taxon>Chlamydomonadales</taxon>
        <taxon>Volvocaceae</taxon>
        <taxon>Volvox</taxon>
    </lineage>
</organism>
<feature type="region of interest" description="Disordered" evidence="1">
    <location>
        <begin position="473"/>
        <end position="515"/>
    </location>
</feature>
<feature type="compositionally biased region" description="Low complexity" evidence="1">
    <location>
        <begin position="628"/>
        <end position="637"/>
    </location>
</feature>
<reference evidence="2 3" key="1">
    <citation type="journal article" date="2010" name="Science">
        <title>Genomic analysis of organismal complexity in the multicellular green alga Volvox carteri.</title>
        <authorList>
            <person name="Prochnik S.E."/>
            <person name="Umen J."/>
            <person name="Nedelcu A.M."/>
            <person name="Hallmann A."/>
            <person name="Miller S.M."/>
            <person name="Nishii I."/>
            <person name="Ferris P."/>
            <person name="Kuo A."/>
            <person name="Mitros T."/>
            <person name="Fritz-Laylin L.K."/>
            <person name="Hellsten U."/>
            <person name="Chapman J."/>
            <person name="Simakov O."/>
            <person name="Rensing S.A."/>
            <person name="Terry A."/>
            <person name="Pangilinan J."/>
            <person name="Kapitonov V."/>
            <person name="Jurka J."/>
            <person name="Salamov A."/>
            <person name="Shapiro H."/>
            <person name="Schmutz J."/>
            <person name="Grimwood J."/>
            <person name="Lindquist E."/>
            <person name="Lucas S."/>
            <person name="Grigoriev I.V."/>
            <person name="Schmitt R."/>
            <person name="Kirk D."/>
            <person name="Rokhsar D.S."/>
        </authorList>
    </citation>
    <scope>NUCLEOTIDE SEQUENCE [LARGE SCALE GENOMIC DNA]</scope>
    <source>
        <strain evidence="3">f. Nagariensis / Eve</strain>
    </source>
</reference>
<name>D8TJC3_VOLCA</name>
<evidence type="ECO:0000256" key="1">
    <source>
        <dbReference type="SAM" id="MobiDB-lite"/>
    </source>
</evidence>
<dbReference type="InParanoid" id="D8TJC3"/>
<feature type="compositionally biased region" description="Pro residues" evidence="1">
    <location>
        <begin position="968"/>
        <end position="979"/>
    </location>
</feature>
<dbReference type="OrthoDB" id="544821at2759"/>
<feature type="compositionally biased region" description="Pro residues" evidence="1">
    <location>
        <begin position="598"/>
        <end position="618"/>
    </location>
</feature>
<dbReference type="EMBL" id="GL378324">
    <property type="protein sequence ID" value="EFJ52517.1"/>
    <property type="molecule type" value="Genomic_DNA"/>
</dbReference>
<feature type="compositionally biased region" description="Basic residues" evidence="1">
    <location>
        <begin position="582"/>
        <end position="591"/>
    </location>
</feature>
<feature type="region of interest" description="Disordered" evidence="1">
    <location>
        <begin position="1145"/>
        <end position="1194"/>
    </location>
</feature>
<gene>
    <name evidence="2" type="ORF">VOLCADRAFT_115993</name>
</gene>
<feature type="region of interest" description="Disordered" evidence="1">
    <location>
        <begin position="355"/>
        <end position="431"/>
    </location>
</feature>
<feature type="compositionally biased region" description="Low complexity" evidence="1">
    <location>
        <begin position="367"/>
        <end position="431"/>
    </location>
</feature>
<feature type="region of interest" description="Disordered" evidence="1">
    <location>
        <begin position="961"/>
        <end position="1000"/>
    </location>
</feature>
<dbReference type="AlphaFoldDB" id="D8TJC3"/>
<evidence type="ECO:0000313" key="3">
    <source>
        <dbReference type="Proteomes" id="UP000001058"/>
    </source>
</evidence>
<proteinExistence type="predicted"/>
<dbReference type="RefSeq" id="XP_002946590.1">
    <property type="nucleotide sequence ID" value="XM_002946544.1"/>
</dbReference>
<feature type="compositionally biased region" description="Low complexity" evidence="1">
    <location>
        <begin position="1173"/>
        <end position="1184"/>
    </location>
</feature>
<feature type="region of interest" description="Disordered" evidence="1">
    <location>
        <begin position="892"/>
        <end position="923"/>
    </location>
</feature>
<feature type="compositionally biased region" description="Low complexity" evidence="1">
    <location>
        <begin position="496"/>
        <end position="514"/>
    </location>
</feature>
<feature type="region of interest" description="Disordered" evidence="1">
    <location>
        <begin position="580"/>
        <end position="637"/>
    </location>
</feature>